<reference evidence="3" key="2">
    <citation type="journal article" date="2021" name="Sci. Data">
        <title>Chromosome-scale genome sequencing, assembly and annotation of six genomes from subfamily Leishmaniinae.</title>
        <authorList>
            <person name="Almutairi H."/>
            <person name="Urbaniak M.D."/>
            <person name="Bates M.D."/>
            <person name="Jariyapan N."/>
            <person name="Kwakye-Nuako G."/>
            <person name="Thomaz Soccol V."/>
            <person name="Al-Salem W.S."/>
            <person name="Dillon R.J."/>
            <person name="Bates P.A."/>
            <person name="Gatherer D."/>
        </authorList>
    </citation>
    <scope>NUCLEOTIDE SEQUENCE [LARGE SCALE GENOMIC DNA]</scope>
</reference>
<reference evidence="3" key="1">
    <citation type="journal article" date="2021" name="Microbiol. Resour. Announc.">
        <title>LGAAP: Leishmaniinae Genome Assembly and Annotation Pipeline.</title>
        <authorList>
            <person name="Almutairi H."/>
            <person name="Urbaniak M.D."/>
            <person name="Bates M.D."/>
            <person name="Jariyapan N."/>
            <person name="Kwakye-Nuako G."/>
            <person name="Thomaz-Soccol V."/>
            <person name="Al-Salem W.S."/>
            <person name="Dillon R.J."/>
            <person name="Bates P.A."/>
            <person name="Gatherer D."/>
        </authorList>
    </citation>
    <scope>NUCLEOTIDE SEQUENCE [LARGE SCALE GENOMIC DNA]</scope>
</reference>
<name>A0A836GTH9_9TRYP</name>
<comment type="caution">
    <text evidence="2">The sequence shown here is derived from an EMBL/GenBank/DDBJ whole genome shotgun (WGS) entry which is preliminary data.</text>
</comment>
<evidence type="ECO:0000256" key="1">
    <source>
        <dbReference type="SAM" id="Phobius"/>
    </source>
</evidence>
<keyword evidence="1" id="KW-0812">Transmembrane</keyword>
<dbReference type="RefSeq" id="XP_067178705.1">
    <property type="nucleotide sequence ID" value="XM_067323600.1"/>
</dbReference>
<proteinExistence type="predicted"/>
<gene>
    <name evidence="2" type="ORF">LSCM1_06168</name>
</gene>
<keyword evidence="1" id="KW-1133">Transmembrane helix</keyword>
<keyword evidence="1" id="KW-0472">Membrane</keyword>
<evidence type="ECO:0008006" key="4">
    <source>
        <dbReference type="Google" id="ProtNLM"/>
    </source>
</evidence>
<dbReference type="KEGG" id="lmat:92516112"/>
<dbReference type="AlphaFoldDB" id="A0A836GTH9"/>
<sequence>MQRTAMGDPANINHYDARAYTQRGATRRVVVREKPLLKSRMQRIVDYLRPTTRHGFNIVGTFELSKVMLCIVFPVFMLLYWKSKEKDLPNSWEQQFGGLQHRQFREEELPERETDYFSIIENFQERREAALQKKRESLQNRIV</sequence>
<keyword evidence="3" id="KW-1185">Reference proteome</keyword>
<dbReference type="EMBL" id="JAFEUZ010000023">
    <property type="protein sequence ID" value="KAG5478764.1"/>
    <property type="molecule type" value="Genomic_DNA"/>
</dbReference>
<protein>
    <recommendedName>
        <fullName evidence="4">Transmembrane protein</fullName>
    </recommendedName>
</protein>
<feature type="transmembrane region" description="Helical" evidence="1">
    <location>
        <begin position="58"/>
        <end position="81"/>
    </location>
</feature>
<evidence type="ECO:0000313" key="3">
    <source>
        <dbReference type="Proteomes" id="UP000673552"/>
    </source>
</evidence>
<accession>A0A836GTH9</accession>
<dbReference type="GeneID" id="92516112"/>
<dbReference type="OrthoDB" id="277131at2759"/>
<evidence type="ECO:0000313" key="2">
    <source>
        <dbReference type="EMBL" id="KAG5478764.1"/>
    </source>
</evidence>
<organism evidence="2 3">
    <name type="scientific">Leishmania martiniquensis</name>
    <dbReference type="NCBI Taxonomy" id="1580590"/>
    <lineage>
        <taxon>Eukaryota</taxon>
        <taxon>Discoba</taxon>
        <taxon>Euglenozoa</taxon>
        <taxon>Kinetoplastea</taxon>
        <taxon>Metakinetoplastina</taxon>
        <taxon>Trypanosomatida</taxon>
        <taxon>Trypanosomatidae</taxon>
        <taxon>Leishmaniinae</taxon>
        <taxon>Leishmania</taxon>
    </lineage>
</organism>
<dbReference type="Proteomes" id="UP000673552">
    <property type="component" value="Unassembled WGS sequence"/>
</dbReference>